<dbReference type="Gene3D" id="2.90.10.10">
    <property type="entry name" value="Bulb-type lectin domain"/>
    <property type="match status" value="1"/>
</dbReference>
<dbReference type="EMBL" id="JAUJYO010000007">
    <property type="protein sequence ID" value="KAK1312661.1"/>
    <property type="molecule type" value="Genomic_DNA"/>
</dbReference>
<reference evidence="1" key="2">
    <citation type="submission" date="2023-06" db="EMBL/GenBank/DDBJ databases">
        <authorList>
            <person name="Ma L."/>
            <person name="Liu K.-W."/>
            <person name="Li Z."/>
            <person name="Hsiao Y.-Y."/>
            <person name="Qi Y."/>
            <person name="Fu T."/>
            <person name="Tang G."/>
            <person name="Zhang D."/>
            <person name="Sun W.-H."/>
            <person name="Liu D.-K."/>
            <person name="Li Y."/>
            <person name="Chen G.-Z."/>
            <person name="Liu X.-D."/>
            <person name="Liao X.-Y."/>
            <person name="Jiang Y.-T."/>
            <person name="Yu X."/>
            <person name="Hao Y."/>
            <person name="Huang J."/>
            <person name="Zhao X.-W."/>
            <person name="Ke S."/>
            <person name="Chen Y.-Y."/>
            <person name="Wu W.-L."/>
            <person name="Hsu J.-L."/>
            <person name="Lin Y.-F."/>
            <person name="Huang M.-D."/>
            <person name="Li C.-Y."/>
            <person name="Huang L."/>
            <person name="Wang Z.-W."/>
            <person name="Zhao X."/>
            <person name="Zhong W.-Y."/>
            <person name="Peng D.-H."/>
            <person name="Ahmad S."/>
            <person name="Lan S."/>
            <person name="Zhang J.-S."/>
            <person name="Tsai W.-C."/>
            <person name="Van De Peer Y."/>
            <person name="Liu Z.-J."/>
        </authorList>
    </citation>
    <scope>NUCLEOTIDE SEQUENCE</scope>
    <source>
        <strain evidence="1">CP</strain>
        <tissue evidence="1">Leaves</tissue>
    </source>
</reference>
<sequence length="56" mass="6110">MGNYLVMLQNDCNAVIYDDALWDSKTYVPMKADNGHNGVRNSCGDSVNTNEAATLV</sequence>
<comment type="caution">
    <text evidence="1">The sequence shown here is derived from an EMBL/GenBank/DDBJ whole genome shotgun (WGS) entry which is preliminary data.</text>
</comment>
<evidence type="ECO:0000313" key="1">
    <source>
        <dbReference type="EMBL" id="KAK1312661.1"/>
    </source>
</evidence>
<protein>
    <submittedName>
        <fullName evidence="1">Uncharacterized protein</fullName>
    </submittedName>
</protein>
<name>A0AAV9EHN8_ACOCL</name>
<reference evidence="1" key="1">
    <citation type="journal article" date="2023" name="Nat. Commun.">
        <title>Diploid and tetraploid genomes of Acorus and the evolution of monocots.</title>
        <authorList>
            <person name="Ma L."/>
            <person name="Liu K.W."/>
            <person name="Li Z."/>
            <person name="Hsiao Y.Y."/>
            <person name="Qi Y."/>
            <person name="Fu T."/>
            <person name="Tang G.D."/>
            <person name="Zhang D."/>
            <person name="Sun W.H."/>
            <person name="Liu D.K."/>
            <person name="Li Y."/>
            <person name="Chen G.Z."/>
            <person name="Liu X.D."/>
            <person name="Liao X.Y."/>
            <person name="Jiang Y.T."/>
            <person name="Yu X."/>
            <person name="Hao Y."/>
            <person name="Huang J."/>
            <person name="Zhao X.W."/>
            <person name="Ke S."/>
            <person name="Chen Y.Y."/>
            <person name="Wu W.L."/>
            <person name="Hsu J.L."/>
            <person name="Lin Y.F."/>
            <person name="Huang M.D."/>
            <person name="Li C.Y."/>
            <person name="Huang L."/>
            <person name="Wang Z.W."/>
            <person name="Zhao X."/>
            <person name="Zhong W.Y."/>
            <person name="Peng D.H."/>
            <person name="Ahmad S."/>
            <person name="Lan S."/>
            <person name="Zhang J.S."/>
            <person name="Tsai W.C."/>
            <person name="Van de Peer Y."/>
            <person name="Liu Z.J."/>
        </authorList>
    </citation>
    <scope>NUCLEOTIDE SEQUENCE</scope>
    <source>
        <strain evidence="1">CP</strain>
    </source>
</reference>
<organism evidence="1 2">
    <name type="scientific">Acorus calamus</name>
    <name type="common">Sweet flag</name>
    <dbReference type="NCBI Taxonomy" id="4465"/>
    <lineage>
        <taxon>Eukaryota</taxon>
        <taxon>Viridiplantae</taxon>
        <taxon>Streptophyta</taxon>
        <taxon>Embryophyta</taxon>
        <taxon>Tracheophyta</taxon>
        <taxon>Spermatophyta</taxon>
        <taxon>Magnoliopsida</taxon>
        <taxon>Liliopsida</taxon>
        <taxon>Acoraceae</taxon>
        <taxon>Acorus</taxon>
    </lineage>
</organism>
<evidence type="ECO:0000313" key="2">
    <source>
        <dbReference type="Proteomes" id="UP001180020"/>
    </source>
</evidence>
<gene>
    <name evidence="1" type="ORF">QJS10_CPA07g00495</name>
</gene>
<proteinExistence type="predicted"/>
<accession>A0AAV9EHN8</accession>
<dbReference type="Proteomes" id="UP001180020">
    <property type="component" value="Unassembled WGS sequence"/>
</dbReference>
<dbReference type="InterPro" id="IPR036426">
    <property type="entry name" value="Bulb-type_lectin_dom_sf"/>
</dbReference>
<keyword evidence="2" id="KW-1185">Reference proteome</keyword>
<dbReference type="AlphaFoldDB" id="A0AAV9EHN8"/>